<organism evidence="2 3">
    <name type="scientific">Cudoniella acicularis</name>
    <dbReference type="NCBI Taxonomy" id="354080"/>
    <lineage>
        <taxon>Eukaryota</taxon>
        <taxon>Fungi</taxon>
        <taxon>Dikarya</taxon>
        <taxon>Ascomycota</taxon>
        <taxon>Pezizomycotina</taxon>
        <taxon>Leotiomycetes</taxon>
        <taxon>Helotiales</taxon>
        <taxon>Tricladiaceae</taxon>
        <taxon>Cudoniella</taxon>
    </lineage>
</organism>
<evidence type="ECO:0000313" key="3">
    <source>
        <dbReference type="Proteomes" id="UP000566819"/>
    </source>
</evidence>
<evidence type="ECO:0000259" key="1">
    <source>
        <dbReference type="Pfam" id="PF06985"/>
    </source>
</evidence>
<name>A0A8H4RER0_9HELO</name>
<gene>
    <name evidence="2" type="ORF">G7Y89_g10817</name>
</gene>
<dbReference type="OrthoDB" id="674604at2759"/>
<reference evidence="2 3" key="1">
    <citation type="submission" date="2020-03" db="EMBL/GenBank/DDBJ databases">
        <title>Draft Genome Sequence of Cudoniella acicularis.</title>
        <authorList>
            <person name="Buettner E."/>
            <person name="Kellner H."/>
        </authorList>
    </citation>
    <scope>NUCLEOTIDE SEQUENCE [LARGE SCALE GENOMIC DNA]</scope>
    <source>
        <strain evidence="2 3">DSM 108380</strain>
    </source>
</reference>
<dbReference type="AlphaFoldDB" id="A0A8H4RER0"/>
<dbReference type="InterPro" id="IPR010730">
    <property type="entry name" value="HET"/>
</dbReference>
<sequence length="620" mass="69783">MWLINTTTLARSAVIDSESCTYAILSHTWADGEVTFQEFAQLSHARTKPGFSKIEQTCQLARERGIEYAWVDTCCIDKSSSAELSEAINSMFRWYKNSAACFVFLSDLPDAIVKREMRNSLPNCRWFARGWTLQELIASNDIEFYDRRWIYIGDKVSLQAQLSQITGIDIEVLENNDVLPSIPVARRMSWAAKRSTTRVEDLAYCLFGLFDVNLPMLYGEGSKAFLRLQEAIAQENNDLSLLAWTSNETKGHGQDFQGALAPSPAHFSHCGSLQNLVDPGTPRADFTITNRGFHITTRLGQSGNEYLLFLNCVPTKATDAIIAIQLVRTAYSYVRRWTDVYYATSGGLFPLTEVTPVYIPKVISQPEPLALKAKLTRRFDLQIKNESDFQFDVRKRPEHLWDSLTNRFITDGYEKIMGLLEIDIRSSEILVGPPLVQGYGQQPGYGQHPGYSQYPGYSQQPGYGYGLNRNYPPMVEETFVFNSSYVAVFGLDTYRCVKERGIIDTLVEPWTAVYQLKDDKQISDILSEEKSHGLAYVLAQLRKVLNSRAAARSLPGALTITPVWTIDTPDGRPPADFMGSGQFSSKSNYQLIFSGRVKEREEFGPASGMYDLVLSFAETG</sequence>
<evidence type="ECO:0000313" key="2">
    <source>
        <dbReference type="EMBL" id="KAF4627339.1"/>
    </source>
</evidence>
<dbReference type="Pfam" id="PF06985">
    <property type="entry name" value="HET"/>
    <property type="match status" value="1"/>
</dbReference>
<comment type="caution">
    <text evidence="2">The sequence shown here is derived from an EMBL/GenBank/DDBJ whole genome shotgun (WGS) entry which is preliminary data.</text>
</comment>
<proteinExistence type="predicted"/>
<dbReference type="PANTHER" id="PTHR10622">
    <property type="entry name" value="HET DOMAIN-CONTAINING PROTEIN"/>
    <property type="match status" value="1"/>
</dbReference>
<dbReference type="EMBL" id="JAAMPI010000985">
    <property type="protein sequence ID" value="KAF4627339.1"/>
    <property type="molecule type" value="Genomic_DNA"/>
</dbReference>
<dbReference type="Proteomes" id="UP000566819">
    <property type="component" value="Unassembled WGS sequence"/>
</dbReference>
<dbReference type="PANTHER" id="PTHR10622:SF12">
    <property type="entry name" value="HET DOMAIN-CONTAINING PROTEIN"/>
    <property type="match status" value="1"/>
</dbReference>
<protein>
    <recommendedName>
        <fullName evidence="1">Heterokaryon incompatibility domain-containing protein</fullName>
    </recommendedName>
</protein>
<accession>A0A8H4RER0</accession>
<feature type="domain" description="Heterokaryon incompatibility" evidence="1">
    <location>
        <begin position="22"/>
        <end position="107"/>
    </location>
</feature>
<keyword evidence="3" id="KW-1185">Reference proteome</keyword>